<evidence type="ECO:0000259" key="1">
    <source>
        <dbReference type="PROSITE" id="PS51199"/>
    </source>
</evidence>
<organism evidence="2 3">
    <name type="scientific">Ktedonobacter robiniae</name>
    <dbReference type="NCBI Taxonomy" id="2778365"/>
    <lineage>
        <taxon>Bacteria</taxon>
        <taxon>Bacillati</taxon>
        <taxon>Chloroflexota</taxon>
        <taxon>Ktedonobacteria</taxon>
        <taxon>Ktedonobacterales</taxon>
        <taxon>Ktedonobacteraceae</taxon>
        <taxon>Ktedonobacter</taxon>
    </lineage>
</organism>
<dbReference type="InterPro" id="IPR007694">
    <property type="entry name" value="DNA_helicase_DnaB-like_C"/>
</dbReference>
<reference evidence="2 3" key="1">
    <citation type="journal article" date="2021" name="Int. J. Syst. Evol. Microbiol.">
        <title>Reticulibacter mediterranei gen. nov., sp. nov., within the new family Reticulibacteraceae fam. nov., and Ktedonospora formicarum gen. nov., sp. nov., Ktedonobacter robiniae sp. nov., Dictyobacter formicarum sp. nov. and Dictyobacter arantiisoli sp. nov., belonging to the class Ktedonobacteria.</title>
        <authorList>
            <person name="Yabe S."/>
            <person name="Zheng Y."/>
            <person name="Wang C.M."/>
            <person name="Sakai Y."/>
            <person name="Abe K."/>
            <person name="Yokota A."/>
            <person name="Donadio S."/>
            <person name="Cavaletti L."/>
            <person name="Monciardini P."/>
        </authorList>
    </citation>
    <scope>NUCLEOTIDE SEQUENCE [LARGE SCALE GENOMIC DNA]</scope>
    <source>
        <strain evidence="2 3">SOSP1-30</strain>
    </source>
</reference>
<comment type="caution">
    <text evidence="2">The sequence shown here is derived from an EMBL/GenBank/DDBJ whole genome shotgun (WGS) entry which is preliminary data.</text>
</comment>
<accession>A0ABQ3UH83</accession>
<feature type="domain" description="SF4 helicase" evidence="1">
    <location>
        <begin position="25"/>
        <end position="295"/>
    </location>
</feature>
<keyword evidence="3" id="KW-1185">Reference proteome</keyword>
<gene>
    <name evidence="2" type="ORF">KSB_05380</name>
</gene>
<dbReference type="PROSITE" id="PS51199">
    <property type="entry name" value="SF4_HELICASE"/>
    <property type="match status" value="1"/>
</dbReference>
<dbReference type="RefSeq" id="WP_201369007.1">
    <property type="nucleotide sequence ID" value="NZ_BNJG01000001.1"/>
</dbReference>
<dbReference type="EMBL" id="BNJG01000001">
    <property type="protein sequence ID" value="GHO52063.1"/>
    <property type="molecule type" value="Genomic_DNA"/>
</dbReference>
<sequence length="296" mass="33306">MQATDIGFSTLMRQYMDTLEKRFENNGNITGIPTGYDELDCPLGGFQRSDLCILAARTSIGKTAFAINLAYNATIRNKRRVGIFSLEMNQEQLAQHFVALDSGIQQQRLRTGDFEDQHWEPLVASIGRLSDLGEHGIRIDDTPGITLAQMRSRARRWVAEYGIEMIIVDYLQLVSTGEKKGFENRQQEVATISRQLKAMARELNVPVLALAQLSRALEARQSKVPILSDLRESGGIENDADVVMFIYRDEIYTPDTTRRGKADIIIAKQRNGPLGEVTLHFDQAKSRFSTLSQLPQ</sequence>
<dbReference type="InterPro" id="IPR027417">
    <property type="entry name" value="P-loop_NTPase"/>
</dbReference>
<dbReference type="PANTHER" id="PTHR30153">
    <property type="entry name" value="REPLICATIVE DNA HELICASE DNAB"/>
    <property type="match status" value="1"/>
</dbReference>
<dbReference type="SUPFAM" id="SSF52540">
    <property type="entry name" value="P-loop containing nucleoside triphosphate hydrolases"/>
    <property type="match status" value="1"/>
</dbReference>
<dbReference type="PANTHER" id="PTHR30153:SF2">
    <property type="entry name" value="REPLICATIVE DNA HELICASE"/>
    <property type="match status" value="1"/>
</dbReference>
<dbReference type="Pfam" id="PF03796">
    <property type="entry name" value="DnaB_C"/>
    <property type="match status" value="1"/>
</dbReference>
<evidence type="ECO:0000313" key="3">
    <source>
        <dbReference type="Proteomes" id="UP000654345"/>
    </source>
</evidence>
<protein>
    <recommendedName>
        <fullName evidence="1">SF4 helicase domain-containing protein</fullName>
    </recommendedName>
</protein>
<dbReference type="CDD" id="cd00984">
    <property type="entry name" value="DnaB_C"/>
    <property type="match status" value="1"/>
</dbReference>
<evidence type="ECO:0000313" key="2">
    <source>
        <dbReference type="EMBL" id="GHO52063.1"/>
    </source>
</evidence>
<dbReference type="Proteomes" id="UP000654345">
    <property type="component" value="Unassembled WGS sequence"/>
</dbReference>
<proteinExistence type="predicted"/>
<name>A0ABQ3UH83_9CHLR</name>
<dbReference type="Gene3D" id="3.40.50.300">
    <property type="entry name" value="P-loop containing nucleotide triphosphate hydrolases"/>
    <property type="match status" value="1"/>
</dbReference>